<comment type="caution">
    <text evidence="1">The sequence shown here is derived from an EMBL/GenBank/DDBJ whole genome shotgun (WGS) entry which is preliminary data.</text>
</comment>
<sequence>MSPYRLVFGKPCHLPVELEHRAYWAIKALNFDLKEAGYLRKLHLNELDEIRNDAYESAKIYKEHTKLFHDKSILRRDFKPGMEVLLYDSRLRLFPGKLKSRWTGPFLIRQVFSHGAIELENPKSGNVFKVNGQRVKRYLKSEDVVEQVECLELREYRCSCCV</sequence>
<dbReference type="InterPro" id="IPR052160">
    <property type="entry name" value="Gypsy_RT_Integrase-like"/>
</dbReference>
<gene>
    <name evidence="1" type="ORF">CEPIT_LOCUS18294</name>
</gene>
<proteinExistence type="predicted"/>
<reference evidence="1" key="1">
    <citation type="submission" date="2022-07" db="EMBL/GenBank/DDBJ databases">
        <authorList>
            <person name="Macas J."/>
            <person name="Novak P."/>
            <person name="Neumann P."/>
        </authorList>
    </citation>
    <scope>NUCLEOTIDE SEQUENCE</scope>
</reference>
<evidence type="ECO:0000313" key="1">
    <source>
        <dbReference type="EMBL" id="CAH9108304.1"/>
    </source>
</evidence>
<dbReference type="EMBL" id="CAMAPF010000146">
    <property type="protein sequence ID" value="CAH9108304.1"/>
    <property type="molecule type" value="Genomic_DNA"/>
</dbReference>
<protein>
    <submittedName>
        <fullName evidence="1">Uncharacterized protein</fullName>
    </submittedName>
</protein>
<accession>A0AAV0DRN9</accession>
<dbReference type="PANTHER" id="PTHR47266">
    <property type="entry name" value="ENDONUCLEASE-RELATED"/>
    <property type="match status" value="1"/>
</dbReference>
<dbReference type="AlphaFoldDB" id="A0AAV0DRN9"/>
<dbReference type="Proteomes" id="UP001152523">
    <property type="component" value="Unassembled WGS sequence"/>
</dbReference>
<organism evidence="1 2">
    <name type="scientific">Cuscuta epithymum</name>
    <dbReference type="NCBI Taxonomy" id="186058"/>
    <lineage>
        <taxon>Eukaryota</taxon>
        <taxon>Viridiplantae</taxon>
        <taxon>Streptophyta</taxon>
        <taxon>Embryophyta</taxon>
        <taxon>Tracheophyta</taxon>
        <taxon>Spermatophyta</taxon>
        <taxon>Magnoliopsida</taxon>
        <taxon>eudicotyledons</taxon>
        <taxon>Gunneridae</taxon>
        <taxon>Pentapetalae</taxon>
        <taxon>asterids</taxon>
        <taxon>lamiids</taxon>
        <taxon>Solanales</taxon>
        <taxon>Convolvulaceae</taxon>
        <taxon>Cuscuteae</taxon>
        <taxon>Cuscuta</taxon>
        <taxon>Cuscuta subgen. Cuscuta</taxon>
    </lineage>
</organism>
<name>A0AAV0DRN9_9ASTE</name>
<keyword evidence="2" id="KW-1185">Reference proteome</keyword>
<evidence type="ECO:0000313" key="2">
    <source>
        <dbReference type="Proteomes" id="UP001152523"/>
    </source>
</evidence>